<sequence>MAQSINGTIQTTKSIKFNKINKSWMVQKAKKQPKMLFNNCANLKITCLSQRGVVLHIHLENIRTFLCCFH</sequence>
<gene>
    <name evidence="1" type="ORF">L596_010080</name>
</gene>
<dbReference type="AlphaFoldDB" id="A0A4U5PIK0"/>
<proteinExistence type="predicted"/>
<keyword evidence="2" id="KW-1185">Reference proteome</keyword>
<organism evidence="1 2">
    <name type="scientific">Steinernema carpocapsae</name>
    <name type="common">Entomopathogenic nematode</name>
    <dbReference type="NCBI Taxonomy" id="34508"/>
    <lineage>
        <taxon>Eukaryota</taxon>
        <taxon>Metazoa</taxon>
        <taxon>Ecdysozoa</taxon>
        <taxon>Nematoda</taxon>
        <taxon>Chromadorea</taxon>
        <taxon>Rhabditida</taxon>
        <taxon>Tylenchina</taxon>
        <taxon>Panagrolaimomorpha</taxon>
        <taxon>Strongyloidoidea</taxon>
        <taxon>Steinernematidae</taxon>
        <taxon>Steinernema</taxon>
    </lineage>
</organism>
<dbReference type="EMBL" id="AZBU02000002">
    <property type="protein sequence ID" value="TKR95994.1"/>
    <property type="molecule type" value="Genomic_DNA"/>
</dbReference>
<comment type="caution">
    <text evidence="1">The sequence shown here is derived from an EMBL/GenBank/DDBJ whole genome shotgun (WGS) entry which is preliminary data.</text>
</comment>
<name>A0A4U5PIK0_STECR</name>
<protein>
    <submittedName>
        <fullName evidence="1">Uncharacterized protein</fullName>
    </submittedName>
</protein>
<accession>A0A4U5PIK0</accession>
<reference evidence="1 2" key="1">
    <citation type="journal article" date="2015" name="Genome Biol.">
        <title>Comparative genomics of Steinernema reveals deeply conserved gene regulatory networks.</title>
        <authorList>
            <person name="Dillman A.R."/>
            <person name="Macchietto M."/>
            <person name="Porter C.F."/>
            <person name="Rogers A."/>
            <person name="Williams B."/>
            <person name="Antoshechkin I."/>
            <person name="Lee M.M."/>
            <person name="Goodwin Z."/>
            <person name="Lu X."/>
            <person name="Lewis E.E."/>
            <person name="Goodrich-Blair H."/>
            <person name="Stock S.P."/>
            <person name="Adams B.J."/>
            <person name="Sternberg P.W."/>
            <person name="Mortazavi A."/>
        </authorList>
    </citation>
    <scope>NUCLEOTIDE SEQUENCE [LARGE SCALE GENOMIC DNA]</scope>
    <source>
        <strain evidence="1 2">ALL</strain>
    </source>
</reference>
<evidence type="ECO:0000313" key="2">
    <source>
        <dbReference type="Proteomes" id="UP000298663"/>
    </source>
</evidence>
<reference evidence="1 2" key="2">
    <citation type="journal article" date="2019" name="G3 (Bethesda)">
        <title>Hybrid Assembly of the Genome of the Entomopathogenic Nematode Steinernema carpocapsae Identifies the X-Chromosome.</title>
        <authorList>
            <person name="Serra L."/>
            <person name="Macchietto M."/>
            <person name="Macias-Munoz A."/>
            <person name="McGill C.J."/>
            <person name="Rodriguez I.M."/>
            <person name="Rodriguez B."/>
            <person name="Murad R."/>
            <person name="Mortazavi A."/>
        </authorList>
    </citation>
    <scope>NUCLEOTIDE SEQUENCE [LARGE SCALE GENOMIC DNA]</scope>
    <source>
        <strain evidence="1 2">ALL</strain>
    </source>
</reference>
<evidence type="ECO:0000313" key="1">
    <source>
        <dbReference type="EMBL" id="TKR95994.1"/>
    </source>
</evidence>
<dbReference type="Proteomes" id="UP000298663">
    <property type="component" value="Unassembled WGS sequence"/>
</dbReference>